<proteinExistence type="predicted"/>
<feature type="non-terminal residue" evidence="2">
    <location>
        <position position="52"/>
    </location>
</feature>
<sequence length="52" mass="6023">MIDPKLIRNEAKIVLDSLSKRKNDFNLDDYLSTEEAARTIQTKVENLRSSKN</sequence>
<evidence type="ECO:0000259" key="1">
    <source>
        <dbReference type="Pfam" id="PF02403"/>
    </source>
</evidence>
<dbReference type="InterPro" id="IPR015866">
    <property type="entry name" value="Ser-tRNA-synth_1_N"/>
</dbReference>
<dbReference type="InterPro" id="IPR010978">
    <property type="entry name" value="tRNA-bd_arm"/>
</dbReference>
<accession>A0A381X420</accession>
<feature type="domain" description="Serine-tRNA synthetase type1 N-terminal" evidence="1">
    <location>
        <begin position="1"/>
        <end position="52"/>
    </location>
</feature>
<protein>
    <recommendedName>
        <fullName evidence="1">Serine-tRNA synthetase type1 N-terminal domain-containing protein</fullName>
    </recommendedName>
</protein>
<name>A0A381X420_9ZZZZ</name>
<dbReference type="GO" id="GO:0000166">
    <property type="term" value="F:nucleotide binding"/>
    <property type="evidence" value="ECO:0007669"/>
    <property type="project" value="InterPro"/>
</dbReference>
<dbReference type="EMBL" id="UINC01013676">
    <property type="protein sequence ID" value="SVA58927.1"/>
    <property type="molecule type" value="Genomic_DNA"/>
</dbReference>
<dbReference type="SUPFAM" id="SSF46589">
    <property type="entry name" value="tRNA-binding arm"/>
    <property type="match status" value="1"/>
</dbReference>
<dbReference type="InterPro" id="IPR042103">
    <property type="entry name" value="SerRS_1_N_sf"/>
</dbReference>
<dbReference type="AlphaFoldDB" id="A0A381X420"/>
<reference evidence="2" key="1">
    <citation type="submission" date="2018-05" db="EMBL/GenBank/DDBJ databases">
        <authorList>
            <person name="Lanie J.A."/>
            <person name="Ng W.-L."/>
            <person name="Kazmierczak K.M."/>
            <person name="Andrzejewski T.M."/>
            <person name="Davidsen T.M."/>
            <person name="Wayne K.J."/>
            <person name="Tettelin H."/>
            <person name="Glass J.I."/>
            <person name="Rusch D."/>
            <person name="Podicherti R."/>
            <person name="Tsui H.-C.T."/>
            <person name="Winkler M.E."/>
        </authorList>
    </citation>
    <scope>NUCLEOTIDE SEQUENCE</scope>
</reference>
<dbReference type="Pfam" id="PF02403">
    <property type="entry name" value="Seryl_tRNA_N"/>
    <property type="match status" value="1"/>
</dbReference>
<dbReference type="Gene3D" id="1.10.287.40">
    <property type="entry name" value="Serine-tRNA synthetase, tRNA binding domain"/>
    <property type="match status" value="1"/>
</dbReference>
<evidence type="ECO:0000313" key="2">
    <source>
        <dbReference type="EMBL" id="SVA58927.1"/>
    </source>
</evidence>
<organism evidence="2">
    <name type="scientific">marine metagenome</name>
    <dbReference type="NCBI Taxonomy" id="408172"/>
    <lineage>
        <taxon>unclassified sequences</taxon>
        <taxon>metagenomes</taxon>
        <taxon>ecological metagenomes</taxon>
    </lineage>
</organism>
<gene>
    <name evidence="2" type="ORF">METZ01_LOCUS111781</name>
</gene>